<keyword evidence="2" id="KW-1185">Reference proteome</keyword>
<proteinExistence type="predicted"/>
<evidence type="ECO:0000313" key="2">
    <source>
        <dbReference type="Proteomes" id="UP000692954"/>
    </source>
</evidence>
<comment type="caution">
    <text evidence="1">The sequence shown here is derived from an EMBL/GenBank/DDBJ whole genome shotgun (WGS) entry which is preliminary data.</text>
</comment>
<accession>A0A8S1QEM0</accession>
<reference evidence="1" key="1">
    <citation type="submission" date="2021-01" db="EMBL/GenBank/DDBJ databases">
        <authorList>
            <consortium name="Genoscope - CEA"/>
            <person name="William W."/>
        </authorList>
    </citation>
    <scope>NUCLEOTIDE SEQUENCE</scope>
</reference>
<name>A0A8S1QEM0_9CILI</name>
<dbReference type="Proteomes" id="UP000692954">
    <property type="component" value="Unassembled WGS sequence"/>
</dbReference>
<gene>
    <name evidence="1" type="ORF">PSON_ATCC_30995.1.T1050152</name>
</gene>
<organism evidence="1 2">
    <name type="scientific">Paramecium sonneborni</name>
    <dbReference type="NCBI Taxonomy" id="65129"/>
    <lineage>
        <taxon>Eukaryota</taxon>
        <taxon>Sar</taxon>
        <taxon>Alveolata</taxon>
        <taxon>Ciliophora</taxon>
        <taxon>Intramacronucleata</taxon>
        <taxon>Oligohymenophorea</taxon>
        <taxon>Peniculida</taxon>
        <taxon>Parameciidae</taxon>
        <taxon>Paramecium</taxon>
    </lineage>
</organism>
<protein>
    <submittedName>
        <fullName evidence="1">Uncharacterized protein</fullName>
    </submittedName>
</protein>
<dbReference type="EMBL" id="CAJJDN010000105">
    <property type="protein sequence ID" value="CAD8114339.1"/>
    <property type="molecule type" value="Genomic_DNA"/>
</dbReference>
<dbReference type="AlphaFoldDB" id="A0A8S1QEM0"/>
<evidence type="ECO:0000313" key="1">
    <source>
        <dbReference type="EMBL" id="CAD8114339.1"/>
    </source>
</evidence>
<sequence>MQKIDFIQELIIQEYQNVFREEFVKKVQENYKKKIQADKKQITYGYQKIISLIQRGRYCQTTYISNLTSKRIF</sequence>